<dbReference type="PANTHER" id="PTHR34322:SF2">
    <property type="entry name" value="TRANSPOSASE IS200-LIKE DOMAIN-CONTAINING PROTEIN"/>
    <property type="match status" value="1"/>
</dbReference>
<feature type="domain" description="Transposase IS200-like" evidence="1">
    <location>
        <begin position="5"/>
        <end position="119"/>
    </location>
</feature>
<protein>
    <recommendedName>
        <fullName evidence="1">Transposase IS200-like domain-containing protein</fullName>
    </recommendedName>
</protein>
<proteinExistence type="predicted"/>
<dbReference type="Proteomes" id="UP000275076">
    <property type="component" value="Unassembled WGS sequence"/>
</dbReference>
<comment type="caution">
    <text evidence="2">The sequence shown here is derived from an EMBL/GenBank/DDBJ whole genome shotgun (WGS) entry which is preliminary data.</text>
</comment>
<dbReference type="GO" id="GO:0003677">
    <property type="term" value="F:DNA binding"/>
    <property type="evidence" value="ECO:0007669"/>
    <property type="project" value="InterPro"/>
</dbReference>
<evidence type="ECO:0000259" key="1">
    <source>
        <dbReference type="SMART" id="SM01321"/>
    </source>
</evidence>
<evidence type="ECO:0000313" key="2">
    <source>
        <dbReference type="EMBL" id="RSL33630.1"/>
    </source>
</evidence>
<dbReference type="OrthoDB" id="9788881at2"/>
<dbReference type="RefSeq" id="WP_125555687.1">
    <property type="nucleotide sequence ID" value="NZ_RBVX01000007.1"/>
</dbReference>
<accession>A0A3R9QUB4</accession>
<dbReference type="GO" id="GO:0006313">
    <property type="term" value="P:DNA transposition"/>
    <property type="evidence" value="ECO:0007669"/>
    <property type="project" value="InterPro"/>
</dbReference>
<dbReference type="PANTHER" id="PTHR34322">
    <property type="entry name" value="TRANSPOSASE, Y1_TNP DOMAIN-CONTAINING"/>
    <property type="match status" value="1"/>
</dbReference>
<dbReference type="SUPFAM" id="SSF143422">
    <property type="entry name" value="Transposase IS200-like"/>
    <property type="match status" value="1"/>
</dbReference>
<evidence type="ECO:0000313" key="3">
    <source>
        <dbReference type="Proteomes" id="UP000275076"/>
    </source>
</evidence>
<name>A0A3R9QUB4_9BACI</name>
<dbReference type="Pfam" id="PF01797">
    <property type="entry name" value="Y1_Tnp"/>
    <property type="match status" value="1"/>
</dbReference>
<sequence length="186" mass="22163">MSRHQTTPTYHIMIRSERNAALFYDQKDYSHYLHLLTKMKHHSPFNIHAYSMIPSQIHLLVEPLKTKVSTIIRYIQTTYGVYFNRRYEGNGLIFKGEFLFQGIKDDTHFFQTSRFIHRVPTAQKITANIHHYRWSSARDYLSPQAEEAPIHPFLTLDRTLDSFSLPKHERFHDFLYTSTQMKINSL</sequence>
<dbReference type="AlphaFoldDB" id="A0A3R9QUB4"/>
<keyword evidence="3" id="KW-1185">Reference proteome</keyword>
<dbReference type="GO" id="GO:0004803">
    <property type="term" value="F:transposase activity"/>
    <property type="evidence" value="ECO:0007669"/>
    <property type="project" value="InterPro"/>
</dbReference>
<gene>
    <name evidence="2" type="ORF">D7Z54_09990</name>
</gene>
<organism evidence="2 3">
    <name type="scientific">Salibacterium salarium</name>
    <dbReference type="NCBI Taxonomy" id="284579"/>
    <lineage>
        <taxon>Bacteria</taxon>
        <taxon>Bacillati</taxon>
        <taxon>Bacillota</taxon>
        <taxon>Bacilli</taxon>
        <taxon>Bacillales</taxon>
        <taxon>Bacillaceae</taxon>
    </lineage>
</organism>
<dbReference type="InterPro" id="IPR002686">
    <property type="entry name" value="Transposase_17"/>
</dbReference>
<dbReference type="SMART" id="SM01321">
    <property type="entry name" value="Y1_Tnp"/>
    <property type="match status" value="1"/>
</dbReference>
<dbReference type="EMBL" id="RBVX01000007">
    <property type="protein sequence ID" value="RSL33630.1"/>
    <property type="molecule type" value="Genomic_DNA"/>
</dbReference>
<dbReference type="Gene3D" id="3.30.70.1290">
    <property type="entry name" value="Transposase IS200-like"/>
    <property type="match status" value="1"/>
</dbReference>
<reference evidence="2 3" key="1">
    <citation type="submission" date="2018-10" db="EMBL/GenBank/DDBJ databases">
        <title>Draft genome sequence of Bacillus salarius IM0101, isolated from a hypersaline soil in Inner Mongolia, China.</title>
        <authorList>
            <person name="Yamprayoonswat W."/>
            <person name="Boonvisut S."/>
            <person name="Jumpathong W."/>
            <person name="Sittihan S."/>
            <person name="Ruangsuj P."/>
            <person name="Wanthongcharoen S."/>
            <person name="Thongpramul N."/>
            <person name="Pimmason S."/>
            <person name="Yu B."/>
            <person name="Yasawong M."/>
        </authorList>
    </citation>
    <scope>NUCLEOTIDE SEQUENCE [LARGE SCALE GENOMIC DNA]</scope>
    <source>
        <strain evidence="2 3">IM0101</strain>
    </source>
</reference>
<dbReference type="InterPro" id="IPR036515">
    <property type="entry name" value="Transposase_17_sf"/>
</dbReference>